<proteinExistence type="predicted"/>
<organism evidence="1 2">
    <name type="scientific">Bacteroides uniformis</name>
    <dbReference type="NCBI Taxonomy" id="820"/>
    <lineage>
        <taxon>Bacteria</taxon>
        <taxon>Pseudomonadati</taxon>
        <taxon>Bacteroidota</taxon>
        <taxon>Bacteroidia</taxon>
        <taxon>Bacteroidales</taxon>
        <taxon>Bacteroidaceae</taxon>
        <taxon>Bacteroides</taxon>
    </lineage>
</organism>
<protein>
    <recommendedName>
        <fullName evidence="3">Ammonia monooxygenase</fullName>
    </recommendedName>
</protein>
<evidence type="ECO:0000313" key="1">
    <source>
        <dbReference type="EMBL" id="CUP86081.1"/>
    </source>
</evidence>
<dbReference type="RefSeq" id="WP_007219334.1">
    <property type="nucleotide sequence ID" value="NZ_CZAO01000011.1"/>
</dbReference>
<gene>
    <name evidence="1" type="ORF">ERS852510_02526</name>
</gene>
<sequence>MAKLEKQSDKKGMYLFWCPGCKCAHYIATAKNDCGFPVWNWNGDNENPTVIPSIKVTYPTPEKMNICHSFIRNGKIEYLSDCTHELAGKTVDMIDIDDI</sequence>
<dbReference type="InterPro" id="IPR045384">
    <property type="entry name" value="DUF6527"/>
</dbReference>
<reference evidence="1 2" key="1">
    <citation type="submission" date="2015-09" db="EMBL/GenBank/DDBJ databases">
        <authorList>
            <consortium name="Pathogen Informatics"/>
        </authorList>
    </citation>
    <scope>NUCLEOTIDE SEQUENCE [LARGE SCALE GENOMIC DNA]</scope>
    <source>
        <strain evidence="1 2">2789STDY5834898</strain>
    </source>
</reference>
<evidence type="ECO:0000313" key="2">
    <source>
        <dbReference type="Proteomes" id="UP000095766"/>
    </source>
</evidence>
<dbReference type="AlphaFoldDB" id="A0A174RPT3"/>
<name>A0A174RPT3_BACUN</name>
<dbReference type="Pfam" id="PF20137">
    <property type="entry name" value="BubE"/>
    <property type="match status" value="1"/>
</dbReference>
<evidence type="ECO:0008006" key="3">
    <source>
        <dbReference type="Google" id="ProtNLM"/>
    </source>
</evidence>
<dbReference type="Proteomes" id="UP000095766">
    <property type="component" value="Unassembled WGS sequence"/>
</dbReference>
<accession>A0A174RPT3</accession>
<dbReference type="EMBL" id="CZAO01000011">
    <property type="protein sequence ID" value="CUP86081.1"/>
    <property type="molecule type" value="Genomic_DNA"/>
</dbReference>